<evidence type="ECO:0000313" key="3">
    <source>
        <dbReference type="Proteomes" id="UP000190395"/>
    </source>
</evidence>
<dbReference type="EMBL" id="FUXC01000010">
    <property type="protein sequence ID" value="SJZ94059.1"/>
    <property type="molecule type" value="Genomic_DNA"/>
</dbReference>
<keyword evidence="1" id="KW-0472">Membrane</keyword>
<dbReference type="AlphaFoldDB" id="A0A1T4PRK7"/>
<proteinExistence type="predicted"/>
<keyword evidence="3" id="KW-1185">Reference proteome</keyword>
<feature type="transmembrane region" description="Helical" evidence="1">
    <location>
        <begin position="17"/>
        <end position="38"/>
    </location>
</feature>
<sequence>MFGFFLKKNFCDVWDNLFYLILTNVLPVAIGVGSYFAISASAAINPYLPNAVFVLCAGVLMSVLFAWGANARKIADFNSPKWSLFLASLKKCFLTGFIFGALLAVLVLVVRIAFSFYLGMYLKNGSLMSILLAAVLAWFFFIVVMALQWFVPLYFLQEDNTFGKNLKKSFIVYFDNAGFSFLMLLHNLVLCVLTILTFGLIPGLNGITLSCTNACRLRLYKYDWFEEHPEYLEDKEKRTSVPWDELIADDKESLGQRKLSSFLCPWK</sequence>
<keyword evidence="1" id="KW-0812">Transmembrane</keyword>
<feature type="transmembrane region" description="Helical" evidence="1">
    <location>
        <begin position="50"/>
        <end position="71"/>
    </location>
</feature>
<name>A0A1T4PRK7_9SPIR</name>
<evidence type="ECO:0000313" key="2">
    <source>
        <dbReference type="EMBL" id="SJZ94059.1"/>
    </source>
</evidence>
<evidence type="ECO:0000256" key="1">
    <source>
        <dbReference type="SAM" id="Phobius"/>
    </source>
</evidence>
<keyword evidence="1" id="KW-1133">Transmembrane helix</keyword>
<dbReference type="RefSeq" id="WP_078931417.1">
    <property type="nucleotide sequence ID" value="NZ_FUXC01000010.1"/>
</dbReference>
<dbReference type="OrthoDB" id="360806at2"/>
<feature type="transmembrane region" description="Helical" evidence="1">
    <location>
        <begin position="130"/>
        <end position="156"/>
    </location>
</feature>
<accession>A0A1T4PRK7</accession>
<protein>
    <submittedName>
        <fullName evidence="2">Uncharacterized protein</fullName>
    </submittedName>
</protein>
<dbReference type="STRING" id="225004.SAMN02745152_01683"/>
<feature type="transmembrane region" description="Helical" evidence="1">
    <location>
        <begin position="177"/>
        <end position="201"/>
    </location>
</feature>
<dbReference type="GeneID" id="303367914"/>
<organism evidence="2 3">
    <name type="scientific">Treponema berlinense</name>
    <dbReference type="NCBI Taxonomy" id="225004"/>
    <lineage>
        <taxon>Bacteria</taxon>
        <taxon>Pseudomonadati</taxon>
        <taxon>Spirochaetota</taxon>
        <taxon>Spirochaetia</taxon>
        <taxon>Spirochaetales</taxon>
        <taxon>Treponemataceae</taxon>
        <taxon>Treponema</taxon>
    </lineage>
</organism>
<dbReference type="Proteomes" id="UP000190395">
    <property type="component" value="Unassembled WGS sequence"/>
</dbReference>
<reference evidence="2 3" key="1">
    <citation type="submission" date="2017-02" db="EMBL/GenBank/DDBJ databases">
        <authorList>
            <person name="Peterson S.W."/>
        </authorList>
    </citation>
    <scope>NUCLEOTIDE SEQUENCE [LARGE SCALE GENOMIC DNA]</scope>
    <source>
        <strain evidence="2 3">ATCC BAA-909</strain>
    </source>
</reference>
<feature type="transmembrane region" description="Helical" evidence="1">
    <location>
        <begin position="92"/>
        <end position="118"/>
    </location>
</feature>
<gene>
    <name evidence="2" type="ORF">SAMN02745152_01683</name>
</gene>